<protein>
    <recommendedName>
        <fullName evidence="4">ABC transporter permease</fullName>
    </recommendedName>
</protein>
<dbReference type="RefSeq" id="WP_153820639.1">
    <property type="nucleotide sequence ID" value="NZ_WJIE01000005.1"/>
</dbReference>
<dbReference type="Proteomes" id="UP000440224">
    <property type="component" value="Unassembled WGS sequence"/>
</dbReference>
<evidence type="ECO:0000313" key="2">
    <source>
        <dbReference type="EMBL" id="MRG93783.1"/>
    </source>
</evidence>
<dbReference type="OrthoDB" id="5513558at2"/>
<feature type="transmembrane region" description="Helical" evidence="1">
    <location>
        <begin position="112"/>
        <end position="138"/>
    </location>
</feature>
<evidence type="ECO:0000256" key="1">
    <source>
        <dbReference type="SAM" id="Phobius"/>
    </source>
</evidence>
<keyword evidence="1" id="KW-1133">Transmembrane helix</keyword>
<organism evidence="2 3">
    <name type="scientific">Polyangium spumosum</name>
    <dbReference type="NCBI Taxonomy" id="889282"/>
    <lineage>
        <taxon>Bacteria</taxon>
        <taxon>Pseudomonadati</taxon>
        <taxon>Myxococcota</taxon>
        <taxon>Polyangia</taxon>
        <taxon>Polyangiales</taxon>
        <taxon>Polyangiaceae</taxon>
        <taxon>Polyangium</taxon>
    </lineage>
</organism>
<gene>
    <name evidence="2" type="ORF">GF068_17960</name>
</gene>
<feature type="transmembrane region" description="Helical" evidence="1">
    <location>
        <begin position="233"/>
        <end position="253"/>
    </location>
</feature>
<feature type="transmembrane region" description="Helical" evidence="1">
    <location>
        <begin position="184"/>
        <end position="204"/>
    </location>
</feature>
<dbReference type="EMBL" id="WJIE01000005">
    <property type="protein sequence ID" value="MRG93783.1"/>
    <property type="molecule type" value="Genomic_DNA"/>
</dbReference>
<feature type="transmembrane region" description="Helical" evidence="1">
    <location>
        <begin position="150"/>
        <end position="172"/>
    </location>
</feature>
<feature type="transmembrane region" description="Helical" evidence="1">
    <location>
        <begin position="71"/>
        <end position="92"/>
    </location>
</feature>
<name>A0A6N7PP32_9BACT</name>
<evidence type="ECO:0000313" key="3">
    <source>
        <dbReference type="Proteomes" id="UP000440224"/>
    </source>
</evidence>
<reference evidence="2 3" key="1">
    <citation type="submission" date="2019-10" db="EMBL/GenBank/DDBJ databases">
        <title>A soil myxobacterium in the family Polyangiaceae.</title>
        <authorList>
            <person name="Li Y."/>
            <person name="Wang J."/>
        </authorList>
    </citation>
    <scope>NUCLEOTIDE SEQUENCE [LARGE SCALE GENOMIC DNA]</scope>
    <source>
        <strain evidence="2 3">DSM 14734</strain>
    </source>
</reference>
<sequence>MTTSASLRDYYVLEARHMPRRAPMAAAIVGAAAVLGTHALLVRLPERVIRFLEQAFDIRGMAAVLLVNDLLASYFAAFFVGLAGLLGALVAAREEGRLELLLAKPIPAHVVLAARVVPILGAAAASGAAVSIVTAIALVPHLVPGDMISFAGALGAGLFLTAYALLLLALLLPLLVRMRDTFHALLVGAVVWLVPVLPSAVLIYRPDVYENHTTLRSTIAMPTLLWHDATSAWLGPLSLVVVIPLCVLFVRLAGRVLERSDTR</sequence>
<keyword evidence="1" id="KW-0472">Membrane</keyword>
<proteinExistence type="predicted"/>
<dbReference type="AlphaFoldDB" id="A0A6N7PP32"/>
<comment type="caution">
    <text evidence="2">The sequence shown here is derived from an EMBL/GenBank/DDBJ whole genome shotgun (WGS) entry which is preliminary data.</text>
</comment>
<accession>A0A6N7PP32</accession>
<feature type="transmembrane region" description="Helical" evidence="1">
    <location>
        <begin position="21"/>
        <end position="41"/>
    </location>
</feature>
<keyword evidence="3" id="KW-1185">Reference proteome</keyword>
<keyword evidence="1" id="KW-0812">Transmembrane</keyword>
<evidence type="ECO:0008006" key="4">
    <source>
        <dbReference type="Google" id="ProtNLM"/>
    </source>
</evidence>